<protein>
    <recommendedName>
        <fullName evidence="5">BolA-like protein</fullName>
    </recommendedName>
</protein>
<organism evidence="4">
    <name type="scientific">Eucampia antarctica</name>
    <dbReference type="NCBI Taxonomy" id="49252"/>
    <lineage>
        <taxon>Eukaryota</taxon>
        <taxon>Sar</taxon>
        <taxon>Stramenopiles</taxon>
        <taxon>Ochrophyta</taxon>
        <taxon>Bacillariophyta</taxon>
        <taxon>Mediophyceae</taxon>
        <taxon>Biddulphiophycidae</taxon>
        <taxon>Hemiaulales</taxon>
        <taxon>Hemiaulaceae</taxon>
        <taxon>Eucampia</taxon>
    </lineage>
</organism>
<evidence type="ECO:0000256" key="1">
    <source>
        <dbReference type="ARBA" id="ARBA00005578"/>
    </source>
</evidence>
<proteinExistence type="inferred from homology"/>
<name>A0A7S2W6G2_9STRA</name>
<sequence length="158" mass="17299">MTSGLFIARYTVRRRLLPLIDRKNIIMSSFSSTASKTTEFPVTSSIKTKLQNSFQPVHLEILNESHMHNVPLNSETHFKVVIVADKFGEVKTPIQRHRLVNSALAEELAGPVHALSIIAKTPQQWGKMVKEASGGGSVKIPPSPSCRGGDGSLPTRKS</sequence>
<gene>
    <name evidence="4" type="ORF">EANT1437_LOCUS6698</name>
</gene>
<accession>A0A7S2W6G2</accession>
<dbReference type="FunFam" id="3.30.300.90:FF:000001">
    <property type="entry name" value="Transcriptional regulator BolA"/>
    <property type="match status" value="1"/>
</dbReference>
<evidence type="ECO:0000313" key="4">
    <source>
        <dbReference type="EMBL" id="CAD9670161.1"/>
    </source>
</evidence>
<dbReference type="InterPro" id="IPR050961">
    <property type="entry name" value="BolA/IbaG_stress_morph_reg"/>
</dbReference>
<reference evidence="4" key="1">
    <citation type="submission" date="2021-01" db="EMBL/GenBank/DDBJ databases">
        <authorList>
            <person name="Corre E."/>
            <person name="Pelletier E."/>
            <person name="Niang G."/>
            <person name="Scheremetjew M."/>
            <person name="Finn R."/>
            <person name="Kale V."/>
            <person name="Holt S."/>
            <person name="Cochrane G."/>
            <person name="Meng A."/>
            <person name="Brown T."/>
            <person name="Cohen L."/>
        </authorList>
    </citation>
    <scope>NUCLEOTIDE SEQUENCE</scope>
    <source>
        <strain evidence="4">CCMP1452</strain>
    </source>
</reference>
<dbReference type="Gene3D" id="3.30.300.90">
    <property type="entry name" value="BolA-like"/>
    <property type="match status" value="1"/>
</dbReference>
<dbReference type="EMBL" id="HBHI01013089">
    <property type="protein sequence ID" value="CAD9670161.1"/>
    <property type="molecule type" value="Transcribed_RNA"/>
</dbReference>
<comment type="similarity">
    <text evidence="1 2">Belongs to the BolA/IbaG family.</text>
</comment>
<dbReference type="SUPFAM" id="SSF82657">
    <property type="entry name" value="BolA-like"/>
    <property type="match status" value="1"/>
</dbReference>
<dbReference type="InterPro" id="IPR002634">
    <property type="entry name" value="BolA"/>
</dbReference>
<dbReference type="PANTHER" id="PTHR46229:SF2">
    <property type="entry name" value="BOLA-LIKE PROTEIN 1"/>
    <property type="match status" value="1"/>
</dbReference>
<evidence type="ECO:0008006" key="5">
    <source>
        <dbReference type="Google" id="ProtNLM"/>
    </source>
</evidence>
<dbReference type="AlphaFoldDB" id="A0A7S2W6G2"/>
<dbReference type="InterPro" id="IPR036065">
    <property type="entry name" value="BolA-like_sf"/>
</dbReference>
<dbReference type="GO" id="GO:0005739">
    <property type="term" value="C:mitochondrion"/>
    <property type="evidence" value="ECO:0007669"/>
    <property type="project" value="TreeGrafter"/>
</dbReference>
<dbReference type="Pfam" id="PF01722">
    <property type="entry name" value="BolA"/>
    <property type="match status" value="1"/>
</dbReference>
<dbReference type="GO" id="GO:1990229">
    <property type="term" value="C:iron-sulfur cluster assembly complex"/>
    <property type="evidence" value="ECO:0007669"/>
    <property type="project" value="UniProtKB-ARBA"/>
</dbReference>
<dbReference type="PANTHER" id="PTHR46229">
    <property type="entry name" value="BOLA TRANSCRIPTION REGULATOR"/>
    <property type="match status" value="1"/>
</dbReference>
<feature type="region of interest" description="Disordered" evidence="3">
    <location>
        <begin position="128"/>
        <end position="158"/>
    </location>
</feature>
<evidence type="ECO:0000256" key="2">
    <source>
        <dbReference type="RuleBase" id="RU003860"/>
    </source>
</evidence>
<evidence type="ECO:0000256" key="3">
    <source>
        <dbReference type="SAM" id="MobiDB-lite"/>
    </source>
</evidence>